<organism evidence="2 3">
    <name type="scientific">Ajellomyces capsulatus (strain G186AR / H82 / ATCC MYA-2454 / RMSCC 2432)</name>
    <name type="common">Darling's disease fungus</name>
    <name type="synonym">Histoplasma capsulatum</name>
    <dbReference type="NCBI Taxonomy" id="447093"/>
    <lineage>
        <taxon>Eukaryota</taxon>
        <taxon>Fungi</taxon>
        <taxon>Dikarya</taxon>
        <taxon>Ascomycota</taxon>
        <taxon>Pezizomycotina</taxon>
        <taxon>Eurotiomycetes</taxon>
        <taxon>Eurotiomycetidae</taxon>
        <taxon>Onygenales</taxon>
        <taxon>Ajellomycetaceae</taxon>
        <taxon>Histoplasma</taxon>
    </lineage>
</organism>
<evidence type="ECO:0000313" key="2">
    <source>
        <dbReference type="EMBL" id="EEH05793.1"/>
    </source>
</evidence>
<reference evidence="2" key="1">
    <citation type="submission" date="2009-02" db="EMBL/GenBank/DDBJ databases">
        <title>The Genome Sequence of Ajellomyces capsulatus strain G186AR.</title>
        <authorList>
            <consortium name="The Broad Institute Genome Sequencing Platform"/>
            <person name="Champion M."/>
            <person name="Cuomo C."/>
            <person name="Ma L.-J."/>
            <person name="Henn M.R."/>
            <person name="Sil A."/>
            <person name="Goldman B."/>
            <person name="Young S.K."/>
            <person name="Kodira C.D."/>
            <person name="Zeng Q."/>
            <person name="Koehrsen M."/>
            <person name="Alvarado L."/>
            <person name="Berlin A."/>
            <person name="Borenstein D."/>
            <person name="Chen Z."/>
            <person name="Engels R."/>
            <person name="Freedman E."/>
            <person name="Gellesch M."/>
            <person name="Goldberg J."/>
            <person name="Griggs A."/>
            <person name="Gujja S."/>
            <person name="Heiman D."/>
            <person name="Hepburn T."/>
            <person name="Howarth C."/>
            <person name="Jen D."/>
            <person name="Larson L."/>
            <person name="Lewis B."/>
            <person name="Mehta T."/>
            <person name="Park D."/>
            <person name="Pearson M."/>
            <person name="Roberts A."/>
            <person name="Saif S."/>
            <person name="Shea T."/>
            <person name="Shenoy N."/>
            <person name="Sisk P."/>
            <person name="Stolte C."/>
            <person name="Sykes S."/>
            <person name="Walk T."/>
            <person name="White J."/>
            <person name="Yandava C."/>
            <person name="Klein B."/>
            <person name="McEwen J.G."/>
            <person name="Puccia R."/>
            <person name="Goldman G.H."/>
            <person name="Felipe M.S."/>
            <person name="Nino-Vega G."/>
            <person name="San-Blas G."/>
            <person name="Taylor J."/>
            <person name="Mendoza L."/>
            <person name="Galagan J."/>
            <person name="Nusbaum C."/>
            <person name="Birren B."/>
        </authorList>
    </citation>
    <scope>NUCLEOTIDE SEQUENCE</scope>
    <source>
        <strain evidence="2">G186AR</strain>
    </source>
</reference>
<dbReference type="GeneID" id="69039073"/>
<evidence type="ECO:0000256" key="1">
    <source>
        <dbReference type="SAM" id="MobiDB-lite"/>
    </source>
</evidence>
<dbReference type="Proteomes" id="UP000001631">
    <property type="component" value="Unassembled WGS sequence"/>
</dbReference>
<accession>C0NSC7</accession>
<gene>
    <name evidence="2" type="ORF">HCBG_06057</name>
</gene>
<feature type="region of interest" description="Disordered" evidence="1">
    <location>
        <begin position="21"/>
        <end position="41"/>
    </location>
</feature>
<sequence length="188" mass="21017">MGLGKCKVNYARTGLSVEHTRQRKMRPWKQPQTPSKGKPPARFCMKQFMEKNFEEGMKFLFDVWLYVRRKDTVKTLKCTGWYLFAPPNLGVATGHARLMPFSCPLFPAIARPMPRHEGGSSTTSTTPNSTSTSHLPPTSHTPFDIPFFLVVLFNFPEFSLAEQGGVCSLETAASSQRVFPSTPLTPSS</sequence>
<name>C0NSC7_AJECG</name>
<protein>
    <submittedName>
        <fullName evidence="2">Uncharacterized protein</fullName>
    </submittedName>
</protein>
<dbReference type="EMBL" id="GG663370">
    <property type="protein sequence ID" value="EEH05793.1"/>
    <property type="molecule type" value="Genomic_DNA"/>
</dbReference>
<evidence type="ECO:0000313" key="3">
    <source>
        <dbReference type="Proteomes" id="UP000001631"/>
    </source>
</evidence>
<dbReference type="VEuPathDB" id="FungiDB:I7I50_06362"/>
<keyword evidence="3" id="KW-1185">Reference proteome</keyword>
<dbReference type="InParanoid" id="C0NSC7"/>
<dbReference type="RefSeq" id="XP_045286274.1">
    <property type="nucleotide sequence ID" value="XM_045433106.1"/>
</dbReference>
<dbReference type="AlphaFoldDB" id="C0NSC7"/>
<feature type="region of interest" description="Disordered" evidence="1">
    <location>
        <begin position="114"/>
        <end position="137"/>
    </location>
</feature>
<dbReference type="HOGENOM" id="CLU_1440677_0_0_1"/>
<proteinExistence type="predicted"/>
<feature type="compositionally biased region" description="Low complexity" evidence="1">
    <location>
        <begin position="120"/>
        <end position="137"/>
    </location>
</feature>